<dbReference type="PROSITE" id="PS50937">
    <property type="entry name" value="HTH_MERR_2"/>
    <property type="match status" value="1"/>
</dbReference>
<dbReference type="Proteomes" id="UP000249688">
    <property type="component" value="Unassembled WGS sequence"/>
</dbReference>
<comment type="caution">
    <text evidence="4">The sequence shown here is derived from an EMBL/GenBank/DDBJ whole genome shotgun (WGS) entry which is preliminary data.</text>
</comment>
<feature type="domain" description="HTH merR-type" evidence="3">
    <location>
        <begin position="53"/>
        <end position="121"/>
    </location>
</feature>
<protein>
    <submittedName>
        <fullName evidence="4">DNA-binding transcriptional MerR regulator</fullName>
    </submittedName>
</protein>
<evidence type="ECO:0000256" key="2">
    <source>
        <dbReference type="SAM" id="MobiDB-lite"/>
    </source>
</evidence>
<feature type="region of interest" description="Disordered" evidence="2">
    <location>
        <begin position="1"/>
        <end position="47"/>
    </location>
</feature>
<evidence type="ECO:0000259" key="3">
    <source>
        <dbReference type="PROSITE" id="PS50937"/>
    </source>
</evidence>
<dbReference type="Pfam" id="PF13411">
    <property type="entry name" value="MerR_1"/>
    <property type="match status" value="1"/>
</dbReference>
<sequence length="171" mass="18727">MTPAGDPPIGGDEAEEPQPGETGTEEGAEDELREAEGPDARARPKKAATAFRTISEVAEDLHIPQHVLRFWETKFPQLKPLKRGGGRRYYRPEDIALLKRVGDLLYTQGYTIKGVQRLLRDGDLPESVVVTETLELPLPAPQTAAGRRAAALRLAIAEIEAVIEALRVASR</sequence>
<feature type="compositionally biased region" description="Acidic residues" evidence="2">
    <location>
        <begin position="12"/>
        <end position="33"/>
    </location>
</feature>
<dbReference type="AlphaFoldDB" id="A0A2W7IWV3"/>
<dbReference type="RefSeq" id="WP_111396273.1">
    <property type="nucleotide sequence ID" value="NZ_QKYU01000001.1"/>
</dbReference>
<dbReference type="OrthoDB" id="9810140at2"/>
<dbReference type="SUPFAM" id="SSF46955">
    <property type="entry name" value="Putative DNA-binding domain"/>
    <property type="match status" value="1"/>
</dbReference>
<evidence type="ECO:0000313" key="5">
    <source>
        <dbReference type="Proteomes" id="UP000249688"/>
    </source>
</evidence>
<gene>
    <name evidence="4" type="ORF">C8P66_101208</name>
</gene>
<dbReference type="InterPro" id="IPR047057">
    <property type="entry name" value="MerR_fam"/>
</dbReference>
<dbReference type="InterPro" id="IPR000551">
    <property type="entry name" value="MerR-type_HTH_dom"/>
</dbReference>
<accession>A0A2W7IWV3</accession>
<dbReference type="InterPro" id="IPR009061">
    <property type="entry name" value="DNA-bd_dom_put_sf"/>
</dbReference>
<keyword evidence="5" id="KW-1185">Reference proteome</keyword>
<proteinExistence type="predicted"/>
<dbReference type="Gene3D" id="1.10.1660.10">
    <property type="match status" value="1"/>
</dbReference>
<organism evidence="4 5">
    <name type="scientific">Humitalea rosea</name>
    <dbReference type="NCBI Taxonomy" id="990373"/>
    <lineage>
        <taxon>Bacteria</taxon>
        <taxon>Pseudomonadati</taxon>
        <taxon>Pseudomonadota</taxon>
        <taxon>Alphaproteobacteria</taxon>
        <taxon>Acetobacterales</taxon>
        <taxon>Roseomonadaceae</taxon>
        <taxon>Humitalea</taxon>
    </lineage>
</organism>
<name>A0A2W7IWV3_9PROT</name>
<reference evidence="4 5" key="1">
    <citation type="submission" date="2018-06" db="EMBL/GenBank/DDBJ databases">
        <title>Genomic Encyclopedia of Archaeal and Bacterial Type Strains, Phase II (KMG-II): from individual species to whole genera.</title>
        <authorList>
            <person name="Goeker M."/>
        </authorList>
    </citation>
    <scope>NUCLEOTIDE SEQUENCE [LARGE SCALE GENOMIC DNA]</scope>
    <source>
        <strain evidence="4 5">DSM 24525</strain>
    </source>
</reference>
<evidence type="ECO:0000256" key="1">
    <source>
        <dbReference type="ARBA" id="ARBA00023125"/>
    </source>
</evidence>
<keyword evidence="1 4" id="KW-0238">DNA-binding</keyword>
<dbReference type="PANTHER" id="PTHR30204">
    <property type="entry name" value="REDOX-CYCLING DRUG-SENSING TRANSCRIPTIONAL ACTIVATOR SOXR"/>
    <property type="match status" value="1"/>
</dbReference>
<dbReference type="SMART" id="SM00422">
    <property type="entry name" value="HTH_MERR"/>
    <property type="match status" value="1"/>
</dbReference>
<dbReference type="PANTHER" id="PTHR30204:SF15">
    <property type="entry name" value="BLL5018 PROTEIN"/>
    <property type="match status" value="1"/>
</dbReference>
<dbReference type="EMBL" id="QKYU01000001">
    <property type="protein sequence ID" value="PZW50992.1"/>
    <property type="molecule type" value="Genomic_DNA"/>
</dbReference>
<evidence type="ECO:0000313" key="4">
    <source>
        <dbReference type="EMBL" id="PZW50992.1"/>
    </source>
</evidence>
<dbReference type="GO" id="GO:0003700">
    <property type="term" value="F:DNA-binding transcription factor activity"/>
    <property type="evidence" value="ECO:0007669"/>
    <property type="project" value="InterPro"/>
</dbReference>
<dbReference type="CDD" id="cd04765">
    <property type="entry name" value="HTH_MlrA-like_sg2"/>
    <property type="match status" value="1"/>
</dbReference>
<dbReference type="GO" id="GO:0003677">
    <property type="term" value="F:DNA binding"/>
    <property type="evidence" value="ECO:0007669"/>
    <property type="project" value="UniProtKB-KW"/>
</dbReference>